<accession>A0ABR7MV12</accession>
<keyword evidence="2" id="KW-0812">Transmembrane</keyword>
<keyword evidence="3" id="KW-0732">Signal</keyword>
<sequence>MRKSLKKIVSAITAGAMALALGVTVIPSVAFAANDPTKEAIALGKKDFDPNGEYNAYFMFQADGCWVFRDPFFKKETGIDNANWDKMLTTLDVEEAKPVDGQITDVKIKGNGTYTVGVKGLNGCVTNDGNTHVKFVGVSTDIPSNDTVKITNVKTKIDGITKLTQDNAIIDEEAEDAPHTLCFNTANTYRNTKELKTEFQIPNDSVEVTFTVSGFAKDDPDAKEATPTPAAKSNDKKDDSKSSVPVIPIVVVVAVVVVAGVVVVVTSKKKKK</sequence>
<organism evidence="4 5">
    <name type="scientific">Jutongia hominis</name>
    <dbReference type="NCBI Taxonomy" id="2763664"/>
    <lineage>
        <taxon>Bacteria</taxon>
        <taxon>Bacillati</taxon>
        <taxon>Bacillota</taxon>
        <taxon>Clostridia</taxon>
        <taxon>Lachnospirales</taxon>
        <taxon>Lachnospiraceae</taxon>
        <taxon>Jutongia</taxon>
    </lineage>
</organism>
<dbReference type="EMBL" id="JACRSW010000030">
    <property type="protein sequence ID" value="MBC8557625.1"/>
    <property type="molecule type" value="Genomic_DNA"/>
</dbReference>
<feature type="region of interest" description="Disordered" evidence="1">
    <location>
        <begin position="217"/>
        <end position="241"/>
    </location>
</feature>
<evidence type="ECO:0000256" key="2">
    <source>
        <dbReference type="SAM" id="Phobius"/>
    </source>
</evidence>
<name>A0ABR7MV12_9FIRM</name>
<proteinExistence type="predicted"/>
<evidence type="ECO:0000313" key="5">
    <source>
        <dbReference type="Proteomes" id="UP000637513"/>
    </source>
</evidence>
<feature type="chain" id="PRO_5047445260" evidence="3">
    <location>
        <begin position="33"/>
        <end position="272"/>
    </location>
</feature>
<keyword evidence="5" id="KW-1185">Reference proteome</keyword>
<evidence type="ECO:0000256" key="1">
    <source>
        <dbReference type="SAM" id="MobiDB-lite"/>
    </source>
</evidence>
<gene>
    <name evidence="4" type="ORF">H8700_07875</name>
</gene>
<dbReference type="Proteomes" id="UP000637513">
    <property type="component" value="Unassembled WGS sequence"/>
</dbReference>
<feature type="signal peptide" evidence="3">
    <location>
        <begin position="1"/>
        <end position="32"/>
    </location>
</feature>
<feature type="transmembrane region" description="Helical" evidence="2">
    <location>
        <begin position="246"/>
        <end position="266"/>
    </location>
</feature>
<protein>
    <submittedName>
        <fullName evidence="4">Uncharacterized protein</fullName>
    </submittedName>
</protein>
<comment type="caution">
    <text evidence="4">The sequence shown here is derived from an EMBL/GenBank/DDBJ whole genome shotgun (WGS) entry which is preliminary data.</text>
</comment>
<evidence type="ECO:0000256" key="3">
    <source>
        <dbReference type="SAM" id="SignalP"/>
    </source>
</evidence>
<evidence type="ECO:0000313" key="4">
    <source>
        <dbReference type="EMBL" id="MBC8557625.1"/>
    </source>
</evidence>
<keyword evidence="2" id="KW-0472">Membrane</keyword>
<reference evidence="4 5" key="1">
    <citation type="submission" date="2020-08" db="EMBL/GenBank/DDBJ databases">
        <title>Genome public.</title>
        <authorList>
            <person name="Liu C."/>
            <person name="Sun Q."/>
        </authorList>
    </citation>
    <scope>NUCLEOTIDE SEQUENCE [LARGE SCALE GENOMIC DNA]</scope>
    <source>
        <strain evidence="4 5">BX3</strain>
    </source>
</reference>
<dbReference type="RefSeq" id="WP_249304920.1">
    <property type="nucleotide sequence ID" value="NZ_JACRSW010000030.1"/>
</dbReference>
<keyword evidence="2" id="KW-1133">Transmembrane helix</keyword>